<dbReference type="RefSeq" id="WP_024267283.1">
    <property type="nucleotide sequence ID" value="NC_023035.1"/>
</dbReference>
<dbReference type="PROSITE" id="PS01031">
    <property type="entry name" value="SHSP"/>
    <property type="match status" value="1"/>
</dbReference>
<proteinExistence type="inferred from homology"/>
<dbReference type="eggNOG" id="COG0071">
    <property type="taxonomic scope" value="Bacteria"/>
</dbReference>
<dbReference type="SUPFAM" id="SSF49764">
    <property type="entry name" value="HSP20-like chaperones"/>
    <property type="match status" value="1"/>
</dbReference>
<accession>V5WEX2</accession>
<comment type="similarity">
    <text evidence="1 2">Belongs to the small heat shock protein (HSP20) family.</text>
</comment>
<keyword evidence="5" id="KW-1185">Reference proteome</keyword>
<dbReference type="HOGENOM" id="CLU_046737_12_4_12"/>
<dbReference type="EMBL" id="CP006939">
    <property type="protein sequence ID" value="AHC14352.1"/>
    <property type="molecule type" value="Genomic_DNA"/>
</dbReference>
<feature type="domain" description="SHSP" evidence="3">
    <location>
        <begin position="25"/>
        <end position="134"/>
    </location>
</feature>
<dbReference type="STRING" id="1307761.L21SP2_0932"/>
<dbReference type="Gene3D" id="2.60.40.790">
    <property type="match status" value="1"/>
</dbReference>
<dbReference type="InterPro" id="IPR031107">
    <property type="entry name" value="Small_HSP"/>
</dbReference>
<dbReference type="InterPro" id="IPR002068">
    <property type="entry name" value="A-crystallin/Hsp20_dom"/>
</dbReference>
<evidence type="ECO:0000256" key="2">
    <source>
        <dbReference type="RuleBase" id="RU003616"/>
    </source>
</evidence>
<dbReference type="InterPro" id="IPR008978">
    <property type="entry name" value="HSP20-like_chaperone"/>
</dbReference>
<protein>
    <submittedName>
        <fullName evidence="4">Small heat shock protein</fullName>
    </submittedName>
</protein>
<dbReference type="PANTHER" id="PTHR11527">
    <property type="entry name" value="HEAT-SHOCK PROTEIN 20 FAMILY MEMBER"/>
    <property type="match status" value="1"/>
</dbReference>
<dbReference type="OrthoDB" id="327485at2"/>
<dbReference type="Proteomes" id="UP000018680">
    <property type="component" value="Chromosome"/>
</dbReference>
<evidence type="ECO:0000256" key="1">
    <source>
        <dbReference type="PROSITE-ProRule" id="PRU00285"/>
    </source>
</evidence>
<dbReference type="KEGG" id="slr:L21SP2_0932"/>
<dbReference type="Pfam" id="PF00011">
    <property type="entry name" value="HSP20"/>
    <property type="match status" value="1"/>
</dbReference>
<keyword evidence="4" id="KW-0346">Stress response</keyword>
<reference evidence="4 5" key="1">
    <citation type="journal article" date="2015" name="Stand. Genomic Sci.">
        <title>Complete genome sequence and description of Salinispira pacifica gen. nov., sp. nov., a novel spirochaete isolated form a hypersaline microbial mat.</title>
        <authorList>
            <person name="Ben Hania W."/>
            <person name="Joseph M."/>
            <person name="Schumann P."/>
            <person name="Bunk B."/>
            <person name="Fiebig A."/>
            <person name="Sproer C."/>
            <person name="Klenk H.P."/>
            <person name="Fardeau M.L."/>
            <person name="Spring S."/>
        </authorList>
    </citation>
    <scope>NUCLEOTIDE SEQUENCE [LARGE SCALE GENOMIC DNA]</scope>
    <source>
        <strain evidence="4 5">L21-RPul-D2</strain>
    </source>
</reference>
<evidence type="ECO:0000259" key="3">
    <source>
        <dbReference type="PROSITE" id="PS01031"/>
    </source>
</evidence>
<dbReference type="AlphaFoldDB" id="V5WEX2"/>
<evidence type="ECO:0000313" key="4">
    <source>
        <dbReference type="EMBL" id="AHC14352.1"/>
    </source>
</evidence>
<evidence type="ECO:0000313" key="5">
    <source>
        <dbReference type="Proteomes" id="UP000018680"/>
    </source>
</evidence>
<name>V5WEX2_9SPIO</name>
<organism evidence="4 5">
    <name type="scientific">Salinispira pacifica</name>
    <dbReference type="NCBI Taxonomy" id="1307761"/>
    <lineage>
        <taxon>Bacteria</taxon>
        <taxon>Pseudomonadati</taxon>
        <taxon>Spirochaetota</taxon>
        <taxon>Spirochaetia</taxon>
        <taxon>Spirochaetales</taxon>
        <taxon>Spirochaetaceae</taxon>
        <taxon>Salinispira</taxon>
    </lineage>
</organism>
<gene>
    <name evidence="4" type="ORF">L21SP2_0932</name>
</gene>
<sequence length="134" mass="15686">MYQSVLDDLFELNREMNRIFNGTGYRGYGAWPETNMYENKESYVLVSKVPGMSRDDIEVSIQDNTLSISGSRKKDQQENMKIHLNERFQGDFQRNFLLNERIDTDHIKAETENGLLIIRLPKSPESKPKKIEIQ</sequence>
<dbReference type="CDD" id="cd06464">
    <property type="entry name" value="ACD_sHsps-like"/>
    <property type="match status" value="1"/>
</dbReference>